<dbReference type="InterPro" id="IPR004840">
    <property type="entry name" value="Amino_acid_permease_CS"/>
</dbReference>
<sequence>MEAFKNRNPFKRSNTGDVAQVKDYGVSGNVSEKELPAYDQGEIERRGSTASYNISGVHDDTHRKLKPRHIQLIGIGGTIGTALYVQIGRGLMNGGPGSLFIAFTFWCSVVLAVTMCMAEMVTYLPISSPFIRFAGRYVDEAFGFAAGWNFFVFEAILVPFEITACNVIIHYWSNALPTGAVVAIVIVLYGAINLVNVKWYGEVEFWAALGKVLLIIGLIFFTFVVMLGGNPLGDRFGFRYWNNPGSFKPLYYDGNLGYFLGFLQCLIQASFAIAGPDYVSMSAGEAENPRVVMPKAFNAVFYRLTAFFVLGALCVGILVPYNDPEMMAAFTNDEPGAAASPYVVAMNRLRIGVLPHIVNALVLASAFSAGNSYMYCASRSLFGMALEGKAPKLFTKTNKIGVPYNCVIAVLAICLLAFLQVSAGSAKVLGWFVNLITASQLINFAIMCFTFLMWYKALKAQGISRDSLPYKSIGQPYIAYYGLAWTAVMSIVGGYTVFLPGFWEPSTFVFSYFMVGLTPVLFVAWKLIHKTKWKPFAPETIDLKGEVNEIEEYTRNFVQQPYKNVGDKVFNKMFGG</sequence>
<keyword evidence="2" id="KW-0813">Transport</keyword>
<evidence type="ECO:0000256" key="1">
    <source>
        <dbReference type="ARBA" id="ARBA00004141"/>
    </source>
</evidence>
<evidence type="ECO:0000256" key="6">
    <source>
        <dbReference type="ARBA" id="ARBA00023136"/>
    </source>
</evidence>
<feature type="transmembrane region" description="Helical" evidence="7">
    <location>
        <begin position="429"/>
        <end position="457"/>
    </location>
</feature>
<evidence type="ECO:0000313" key="9">
    <source>
        <dbReference type="EMBL" id="UJO19971.1"/>
    </source>
</evidence>
<dbReference type="PANTHER" id="PTHR43341:SF15">
    <property type="entry name" value="GENERAL AMINO ACID PERMEASE AGP2"/>
    <property type="match status" value="1"/>
</dbReference>
<dbReference type="Proteomes" id="UP000756132">
    <property type="component" value="Chromosome 7"/>
</dbReference>
<dbReference type="FunFam" id="1.20.1740.10:FF:000006">
    <property type="entry name" value="General amino acid permease"/>
    <property type="match status" value="1"/>
</dbReference>
<feature type="domain" description="Amino acid permease/ SLC12A" evidence="8">
    <location>
        <begin position="69"/>
        <end position="532"/>
    </location>
</feature>
<keyword evidence="4" id="KW-0029">Amino-acid transport</keyword>
<feature type="transmembrane region" description="Helical" evidence="7">
    <location>
        <begin position="509"/>
        <end position="528"/>
    </location>
</feature>
<dbReference type="EMBL" id="CP090169">
    <property type="protein sequence ID" value="UJO19971.1"/>
    <property type="molecule type" value="Genomic_DNA"/>
</dbReference>
<dbReference type="OrthoDB" id="10062876at2759"/>
<protein>
    <submittedName>
        <fullName evidence="9">General amino acid permease</fullName>
    </submittedName>
</protein>
<gene>
    <name evidence="9" type="ORF">CLAFUR5_10601</name>
</gene>
<feature type="transmembrane region" description="Helical" evidence="7">
    <location>
        <begin position="402"/>
        <end position="423"/>
    </location>
</feature>
<evidence type="ECO:0000313" key="10">
    <source>
        <dbReference type="Proteomes" id="UP000756132"/>
    </source>
</evidence>
<dbReference type="OMA" id="NTIIHYW"/>
<evidence type="ECO:0000256" key="2">
    <source>
        <dbReference type="ARBA" id="ARBA00022448"/>
    </source>
</evidence>
<organism evidence="9 10">
    <name type="scientific">Passalora fulva</name>
    <name type="common">Tomato leaf mold</name>
    <name type="synonym">Cladosporium fulvum</name>
    <dbReference type="NCBI Taxonomy" id="5499"/>
    <lineage>
        <taxon>Eukaryota</taxon>
        <taxon>Fungi</taxon>
        <taxon>Dikarya</taxon>
        <taxon>Ascomycota</taxon>
        <taxon>Pezizomycotina</taxon>
        <taxon>Dothideomycetes</taxon>
        <taxon>Dothideomycetidae</taxon>
        <taxon>Mycosphaerellales</taxon>
        <taxon>Mycosphaerellaceae</taxon>
        <taxon>Fulvia</taxon>
    </lineage>
</organism>
<feature type="transmembrane region" description="Helical" evidence="7">
    <location>
        <begin position="147"/>
        <end position="169"/>
    </location>
</feature>
<feature type="transmembrane region" description="Helical" evidence="7">
    <location>
        <begin position="356"/>
        <end position="376"/>
    </location>
</feature>
<dbReference type="AlphaFoldDB" id="A0A9Q8PCH6"/>
<evidence type="ECO:0000256" key="4">
    <source>
        <dbReference type="ARBA" id="ARBA00022970"/>
    </source>
</evidence>
<dbReference type="GO" id="GO:0016020">
    <property type="term" value="C:membrane"/>
    <property type="evidence" value="ECO:0007669"/>
    <property type="project" value="UniProtKB-SubCell"/>
</dbReference>
<reference evidence="9" key="2">
    <citation type="journal article" date="2022" name="Microb. Genom.">
        <title>A chromosome-scale genome assembly of the tomato pathogen Cladosporium fulvum reveals a compartmentalized genome architecture and the presence of a dispensable chromosome.</title>
        <authorList>
            <person name="Zaccaron A.Z."/>
            <person name="Chen L.H."/>
            <person name="Samaras A."/>
            <person name="Stergiopoulos I."/>
        </authorList>
    </citation>
    <scope>NUCLEOTIDE SEQUENCE</scope>
    <source>
        <strain evidence="9">Race5_Kim</strain>
    </source>
</reference>
<evidence type="ECO:0000256" key="3">
    <source>
        <dbReference type="ARBA" id="ARBA00022692"/>
    </source>
</evidence>
<feature type="transmembrane region" description="Helical" evidence="7">
    <location>
        <begin position="99"/>
        <end position="126"/>
    </location>
</feature>
<dbReference type="PROSITE" id="PS00218">
    <property type="entry name" value="AMINO_ACID_PERMEASE_1"/>
    <property type="match status" value="1"/>
</dbReference>
<keyword evidence="3 7" id="KW-0812">Transmembrane</keyword>
<dbReference type="GeneID" id="71990479"/>
<dbReference type="GO" id="GO:0015171">
    <property type="term" value="F:amino acid transmembrane transporter activity"/>
    <property type="evidence" value="ECO:0007669"/>
    <property type="project" value="TreeGrafter"/>
</dbReference>
<feature type="transmembrane region" description="Helical" evidence="7">
    <location>
        <begin position="175"/>
        <end position="196"/>
    </location>
</feature>
<dbReference type="RefSeq" id="XP_047764337.1">
    <property type="nucleotide sequence ID" value="XM_047909749.1"/>
</dbReference>
<feature type="transmembrane region" description="Helical" evidence="7">
    <location>
        <begin position="208"/>
        <end position="229"/>
    </location>
</feature>
<dbReference type="Gene3D" id="1.20.1740.10">
    <property type="entry name" value="Amino acid/polyamine transporter I"/>
    <property type="match status" value="1"/>
</dbReference>
<name>A0A9Q8PCH6_PASFU</name>
<feature type="transmembrane region" description="Helical" evidence="7">
    <location>
        <begin position="256"/>
        <end position="279"/>
    </location>
</feature>
<dbReference type="InterPro" id="IPR004841">
    <property type="entry name" value="AA-permease/SLC12A_dom"/>
</dbReference>
<reference evidence="9" key="1">
    <citation type="submission" date="2021-12" db="EMBL/GenBank/DDBJ databases">
        <authorList>
            <person name="Zaccaron A."/>
            <person name="Stergiopoulos I."/>
        </authorList>
    </citation>
    <scope>NUCLEOTIDE SEQUENCE</scope>
    <source>
        <strain evidence="9">Race5_Kim</strain>
    </source>
</reference>
<accession>A0A9Q8PCH6</accession>
<dbReference type="Pfam" id="PF00324">
    <property type="entry name" value="AA_permease"/>
    <property type="match status" value="1"/>
</dbReference>
<dbReference type="PIRSF" id="PIRSF006060">
    <property type="entry name" value="AA_transporter"/>
    <property type="match status" value="1"/>
</dbReference>
<evidence type="ECO:0000259" key="8">
    <source>
        <dbReference type="Pfam" id="PF00324"/>
    </source>
</evidence>
<evidence type="ECO:0000256" key="5">
    <source>
        <dbReference type="ARBA" id="ARBA00022989"/>
    </source>
</evidence>
<feature type="transmembrane region" description="Helical" evidence="7">
    <location>
        <begin position="70"/>
        <end position="87"/>
    </location>
</feature>
<keyword evidence="5 7" id="KW-1133">Transmembrane helix</keyword>
<feature type="transmembrane region" description="Helical" evidence="7">
    <location>
        <begin position="478"/>
        <end position="503"/>
    </location>
</feature>
<evidence type="ECO:0000256" key="7">
    <source>
        <dbReference type="SAM" id="Phobius"/>
    </source>
</evidence>
<feature type="transmembrane region" description="Helical" evidence="7">
    <location>
        <begin position="300"/>
        <end position="321"/>
    </location>
</feature>
<dbReference type="KEGG" id="ffu:CLAFUR5_10601"/>
<comment type="subcellular location">
    <subcellularLocation>
        <location evidence="1">Membrane</location>
        <topology evidence="1">Multi-pass membrane protein</topology>
    </subcellularLocation>
</comment>
<keyword evidence="10" id="KW-1185">Reference proteome</keyword>
<dbReference type="InterPro" id="IPR050524">
    <property type="entry name" value="APC_YAT"/>
</dbReference>
<keyword evidence="6 7" id="KW-0472">Membrane</keyword>
<proteinExistence type="predicted"/>
<dbReference type="PANTHER" id="PTHR43341">
    <property type="entry name" value="AMINO ACID PERMEASE"/>
    <property type="match status" value="1"/>
</dbReference>